<dbReference type="AlphaFoldDB" id="A0AAT9HD89"/>
<keyword evidence="2" id="KW-0805">Transcription regulation</keyword>
<organism evidence="8">
    <name type="scientific">Streptomyces haneummycinicus</name>
    <dbReference type="NCBI Taxonomy" id="3074435"/>
    <lineage>
        <taxon>Bacteria</taxon>
        <taxon>Bacillati</taxon>
        <taxon>Actinomycetota</taxon>
        <taxon>Actinomycetes</taxon>
        <taxon>Kitasatosporales</taxon>
        <taxon>Streptomycetaceae</taxon>
        <taxon>Streptomyces</taxon>
    </lineage>
</organism>
<evidence type="ECO:0000256" key="3">
    <source>
        <dbReference type="ARBA" id="ARBA00023082"/>
    </source>
</evidence>
<dbReference type="EMBL" id="AP035768">
    <property type="protein sequence ID" value="BFO15268.1"/>
    <property type="molecule type" value="Genomic_DNA"/>
</dbReference>
<feature type="compositionally biased region" description="Low complexity" evidence="5">
    <location>
        <begin position="272"/>
        <end position="295"/>
    </location>
</feature>
<reference evidence="8" key="2">
    <citation type="submission" date="2024-07" db="EMBL/GenBank/DDBJ databases">
        <title>Streptomyces haneummycinica sp. nov., a new antibiotic-producing actinobacterium isolated from marine sediment.</title>
        <authorList>
            <person name="Uemura M."/>
            <person name="Hamada M."/>
            <person name="Hirano S."/>
            <person name="Kobayashi K."/>
            <person name="Ohshiro T."/>
            <person name="Kobayashi T."/>
            <person name="Terahara T."/>
        </authorList>
    </citation>
    <scope>NUCLEOTIDE SEQUENCE</scope>
    <source>
        <strain evidence="8">KM77-8</strain>
    </source>
</reference>
<name>A0AAT9HD89_9ACTN</name>
<keyword evidence="6" id="KW-0812">Transmembrane</keyword>
<comment type="similarity">
    <text evidence="1">Belongs to the sigma-70 factor family. ECF subfamily.</text>
</comment>
<keyword evidence="3" id="KW-0731">Sigma factor</keyword>
<evidence type="ECO:0000256" key="1">
    <source>
        <dbReference type="ARBA" id="ARBA00010641"/>
    </source>
</evidence>
<keyword evidence="6" id="KW-0472">Membrane</keyword>
<dbReference type="Gene3D" id="1.10.10.10">
    <property type="entry name" value="Winged helix-like DNA-binding domain superfamily/Winged helix DNA-binding domain"/>
    <property type="match status" value="1"/>
</dbReference>
<dbReference type="SUPFAM" id="SSF88659">
    <property type="entry name" value="Sigma3 and sigma4 domains of RNA polymerase sigma factors"/>
    <property type="match status" value="1"/>
</dbReference>
<sequence length="321" mass="33788">MAVVLHHLCDLSVEQVASETGAPVGTVKARLSRGRAALARHLAVDEAEEPAWRRAAVSDELAGALRELAAQHETPPRVGGAEVRDRARRRSRRRRATAALASAATAASVFAAVAFTPDTGTPARKHRTPATASTVPAPAPGTATPEPASTTGVLDLNRHTLTVDERVIRIDSHTFRGFRPGSRMTVVTKADLKLLRLEGGTTYGGEVKVPYLVELRTPDREPVYAGALTLDTKKLSALSAKSCWLDMSTQDAEWFYTRARVGDGIEITSTVPATAPGTAATAPAQAGTAPDPADTGQPGDPADTGQPGWSFAHHRNAAACC</sequence>
<evidence type="ECO:0000256" key="4">
    <source>
        <dbReference type="ARBA" id="ARBA00023163"/>
    </source>
</evidence>
<evidence type="ECO:0000256" key="5">
    <source>
        <dbReference type="SAM" id="MobiDB-lite"/>
    </source>
</evidence>
<dbReference type="GO" id="GO:0006352">
    <property type="term" value="P:DNA-templated transcription initiation"/>
    <property type="evidence" value="ECO:0007669"/>
    <property type="project" value="InterPro"/>
</dbReference>
<feature type="transmembrane region" description="Helical" evidence="6">
    <location>
        <begin position="96"/>
        <end position="115"/>
    </location>
</feature>
<protein>
    <recommendedName>
        <fullName evidence="7">RNA polymerase sigma factor 70 region 4 type 2 domain-containing protein</fullName>
    </recommendedName>
</protein>
<evidence type="ECO:0000313" key="8">
    <source>
        <dbReference type="EMBL" id="BFO15268.1"/>
    </source>
</evidence>
<gene>
    <name evidence="8" type="ORF">SHKM778_16560</name>
</gene>
<feature type="region of interest" description="Disordered" evidence="5">
    <location>
        <begin position="118"/>
        <end position="152"/>
    </location>
</feature>
<reference evidence="8" key="1">
    <citation type="submission" date="2024-06" db="EMBL/GenBank/DDBJ databases">
        <authorList>
            <consortium name="consrtm"/>
            <person name="Uemura M."/>
            <person name="Terahara T."/>
        </authorList>
    </citation>
    <scope>NUCLEOTIDE SEQUENCE</scope>
    <source>
        <strain evidence="8">KM77-8</strain>
    </source>
</reference>
<proteinExistence type="inferred from homology"/>
<dbReference type="InterPro" id="IPR013324">
    <property type="entry name" value="RNA_pol_sigma_r3/r4-like"/>
</dbReference>
<keyword evidence="4" id="KW-0804">Transcription</keyword>
<feature type="region of interest" description="Disordered" evidence="5">
    <location>
        <begin position="270"/>
        <end position="309"/>
    </location>
</feature>
<accession>A0AAT9HD89</accession>
<dbReference type="InterPro" id="IPR036388">
    <property type="entry name" value="WH-like_DNA-bd_sf"/>
</dbReference>
<keyword evidence="6" id="KW-1133">Transmembrane helix</keyword>
<feature type="domain" description="RNA polymerase sigma factor 70 region 4 type 2" evidence="7">
    <location>
        <begin position="2"/>
        <end position="38"/>
    </location>
</feature>
<evidence type="ECO:0000256" key="6">
    <source>
        <dbReference type="SAM" id="Phobius"/>
    </source>
</evidence>
<evidence type="ECO:0000256" key="2">
    <source>
        <dbReference type="ARBA" id="ARBA00023015"/>
    </source>
</evidence>
<feature type="compositionally biased region" description="Low complexity" evidence="5">
    <location>
        <begin position="129"/>
        <end position="152"/>
    </location>
</feature>
<dbReference type="Pfam" id="PF08281">
    <property type="entry name" value="Sigma70_r4_2"/>
    <property type="match status" value="1"/>
</dbReference>
<dbReference type="GO" id="GO:0003677">
    <property type="term" value="F:DNA binding"/>
    <property type="evidence" value="ECO:0007669"/>
    <property type="project" value="InterPro"/>
</dbReference>
<dbReference type="InterPro" id="IPR013249">
    <property type="entry name" value="RNA_pol_sigma70_r4_t2"/>
</dbReference>
<evidence type="ECO:0000259" key="7">
    <source>
        <dbReference type="Pfam" id="PF08281"/>
    </source>
</evidence>
<feature type="region of interest" description="Disordered" evidence="5">
    <location>
        <begin position="71"/>
        <end position="94"/>
    </location>
</feature>
<dbReference type="GO" id="GO:0016987">
    <property type="term" value="F:sigma factor activity"/>
    <property type="evidence" value="ECO:0007669"/>
    <property type="project" value="UniProtKB-KW"/>
</dbReference>